<evidence type="ECO:0000256" key="1">
    <source>
        <dbReference type="ARBA" id="ARBA00008645"/>
    </source>
</evidence>
<dbReference type="PANTHER" id="PTHR22946">
    <property type="entry name" value="DIENELACTONE HYDROLASE DOMAIN-CONTAINING PROTEIN-RELATED"/>
    <property type="match status" value="1"/>
</dbReference>
<keyword evidence="3" id="KW-1185">Reference proteome</keyword>
<dbReference type="InterPro" id="IPR029058">
    <property type="entry name" value="AB_hydrolase_fold"/>
</dbReference>
<proteinExistence type="inferred from homology"/>
<dbReference type="PANTHER" id="PTHR22946:SF8">
    <property type="entry name" value="ACETYL XYLAN ESTERASE DOMAIN-CONTAINING PROTEIN"/>
    <property type="match status" value="1"/>
</dbReference>
<sequence>MTDSDAGLGAFGDLAEAAAVLAPPGDGRLDMAAARRIIGADRDEVPIAPRVERRWSRDGIDGEEVSWSVGYGPRTHAWLLRPSWARGPLPGVLALHGHDAFKYHGKEKIADGPDGEVPGVAGLRREFYGGRPFADAVARAGFTVLVPDVFLWGSRRFPAEHMIDPAPDGEWIAAEPADGDPADLRSYNRLAARHEHVVAKHCAVLGLSLAGVAAYEDRIAAAYLLARPDVGDGPIGCVGFSGGGCRSALLQATSPHVGAAVVTGMMSTHGALLDRHVTGHTWMFFPPDLRRAGDWPDLAAARAPSPLLVQYLRDDRLFPLAGMEAAHRRLAGHYRRAGAAEAYVGEFVPGPHRFDRALQESAIDHLRRWLTG</sequence>
<dbReference type="AlphaFoldDB" id="A0A9W6S132"/>
<evidence type="ECO:0000313" key="3">
    <source>
        <dbReference type="Proteomes" id="UP001165074"/>
    </source>
</evidence>
<dbReference type="EMBL" id="BSTK01000004">
    <property type="protein sequence ID" value="GLY85489.1"/>
    <property type="molecule type" value="Genomic_DNA"/>
</dbReference>
<dbReference type="Gene3D" id="3.40.50.1820">
    <property type="entry name" value="alpha/beta hydrolase"/>
    <property type="match status" value="1"/>
</dbReference>
<evidence type="ECO:0000313" key="2">
    <source>
        <dbReference type="EMBL" id="GLY85489.1"/>
    </source>
</evidence>
<gene>
    <name evidence="2" type="ORF">Airi02_034180</name>
</gene>
<dbReference type="RefSeq" id="WP_285572425.1">
    <property type="nucleotide sequence ID" value="NZ_BSTK01000004.1"/>
</dbReference>
<comment type="similarity">
    <text evidence="1">Belongs to the AB hydrolase superfamily.</text>
</comment>
<name>A0A9W6S132_9ACTN</name>
<comment type="caution">
    <text evidence="2">The sequence shown here is derived from an EMBL/GenBank/DDBJ whole genome shotgun (WGS) entry which is preliminary data.</text>
</comment>
<dbReference type="SUPFAM" id="SSF53474">
    <property type="entry name" value="alpha/beta-Hydrolases"/>
    <property type="match status" value="1"/>
</dbReference>
<reference evidence="2" key="1">
    <citation type="submission" date="2023-03" db="EMBL/GenBank/DDBJ databases">
        <title>Actinoallomurus iriomotensis NBRC 103684.</title>
        <authorList>
            <person name="Ichikawa N."/>
            <person name="Sato H."/>
            <person name="Tonouchi N."/>
        </authorList>
    </citation>
    <scope>NUCLEOTIDE SEQUENCE</scope>
    <source>
        <strain evidence="2">NBRC 103684</strain>
    </source>
</reference>
<accession>A0A9W6S132</accession>
<dbReference type="Proteomes" id="UP001165074">
    <property type="component" value="Unassembled WGS sequence"/>
</dbReference>
<dbReference type="InterPro" id="IPR050261">
    <property type="entry name" value="FrsA_esterase"/>
</dbReference>
<protein>
    <submittedName>
        <fullName evidence="2">Uncharacterized protein</fullName>
    </submittedName>
</protein>
<organism evidence="2 3">
    <name type="scientific">Actinoallomurus iriomotensis</name>
    <dbReference type="NCBI Taxonomy" id="478107"/>
    <lineage>
        <taxon>Bacteria</taxon>
        <taxon>Bacillati</taxon>
        <taxon>Actinomycetota</taxon>
        <taxon>Actinomycetes</taxon>
        <taxon>Streptosporangiales</taxon>
        <taxon>Thermomonosporaceae</taxon>
        <taxon>Actinoallomurus</taxon>
    </lineage>
</organism>